<feature type="domain" description="Nudix hydrolase" evidence="3">
    <location>
        <begin position="27"/>
        <end position="161"/>
    </location>
</feature>
<dbReference type="PANTHER" id="PTHR43046:SF2">
    <property type="entry name" value="8-OXO-DGTP DIPHOSPHATASE-RELATED"/>
    <property type="match status" value="1"/>
</dbReference>
<evidence type="ECO:0000256" key="2">
    <source>
        <dbReference type="ARBA" id="ARBA00022801"/>
    </source>
</evidence>
<sequence length="162" mass="17011">MTTRPTGLHRQPGDGWVECPCGSRHWGLHGAAGLLLARTDASGRATHVVLQHRAVWSDHGGTWGVPGGALAPGEDPLTGAVREAAEEAGIDPGAVAAVAEHVLDHGAWRYTTVVARATAAHDPRATDPESLEVRWVGVDDVAGLQLLPAFATAWPHLRTLLP</sequence>
<organism evidence="4 5">
    <name type="scientific">Cellulomonas carbonis T26</name>
    <dbReference type="NCBI Taxonomy" id="947969"/>
    <lineage>
        <taxon>Bacteria</taxon>
        <taxon>Bacillati</taxon>
        <taxon>Actinomycetota</taxon>
        <taxon>Actinomycetes</taxon>
        <taxon>Micrococcales</taxon>
        <taxon>Cellulomonadaceae</taxon>
        <taxon>Cellulomonas</taxon>
    </lineage>
</organism>
<name>A0A0A0BKK9_9CELL</name>
<dbReference type="Pfam" id="PF00293">
    <property type="entry name" value="NUDIX"/>
    <property type="match status" value="1"/>
</dbReference>
<dbReference type="PANTHER" id="PTHR43046">
    <property type="entry name" value="GDP-MANNOSE MANNOSYL HYDROLASE"/>
    <property type="match status" value="1"/>
</dbReference>
<comment type="cofactor">
    <cofactor evidence="1">
        <name>Mg(2+)</name>
        <dbReference type="ChEBI" id="CHEBI:18420"/>
    </cofactor>
</comment>
<reference evidence="4 5" key="2">
    <citation type="journal article" date="2015" name="Stand. Genomic Sci.">
        <title>Draft genome sequence of Cellulomonas carbonis T26(T) and comparative analysis of six Cellulomonas genomes.</title>
        <authorList>
            <person name="Zhuang W."/>
            <person name="Zhang S."/>
            <person name="Xia X."/>
            <person name="Wang G."/>
        </authorList>
    </citation>
    <scope>NUCLEOTIDE SEQUENCE [LARGE SCALE GENOMIC DNA]</scope>
    <source>
        <strain evidence="4 5">T26</strain>
    </source>
</reference>
<comment type="caution">
    <text evidence="4">The sequence shown here is derived from an EMBL/GenBank/DDBJ whole genome shotgun (WGS) entry which is preliminary data.</text>
</comment>
<reference evidence="4 5" key="1">
    <citation type="submission" date="2013-08" db="EMBL/GenBank/DDBJ databases">
        <title>Genome sequencing of Cellulomonas carbonis T26.</title>
        <authorList>
            <person name="Chen F."/>
            <person name="Li Y."/>
            <person name="Wang G."/>
        </authorList>
    </citation>
    <scope>NUCLEOTIDE SEQUENCE [LARGE SCALE GENOMIC DNA]</scope>
    <source>
        <strain evidence="4 5">T26</strain>
    </source>
</reference>
<dbReference type="InterPro" id="IPR000086">
    <property type="entry name" value="NUDIX_hydrolase_dom"/>
</dbReference>
<dbReference type="PROSITE" id="PS51462">
    <property type="entry name" value="NUDIX"/>
    <property type="match status" value="1"/>
</dbReference>
<dbReference type="Proteomes" id="UP000029839">
    <property type="component" value="Unassembled WGS sequence"/>
</dbReference>
<dbReference type="PROSITE" id="PS00893">
    <property type="entry name" value="NUDIX_BOX"/>
    <property type="match status" value="1"/>
</dbReference>
<accession>A0A0A0BKK9</accession>
<evidence type="ECO:0000259" key="3">
    <source>
        <dbReference type="PROSITE" id="PS51462"/>
    </source>
</evidence>
<dbReference type="SUPFAM" id="SSF55811">
    <property type="entry name" value="Nudix"/>
    <property type="match status" value="1"/>
</dbReference>
<keyword evidence="5" id="KW-1185">Reference proteome</keyword>
<evidence type="ECO:0000313" key="4">
    <source>
        <dbReference type="EMBL" id="KGM08390.1"/>
    </source>
</evidence>
<dbReference type="Gene3D" id="3.90.79.10">
    <property type="entry name" value="Nucleoside Triphosphate Pyrophosphohydrolase"/>
    <property type="match status" value="1"/>
</dbReference>
<dbReference type="EMBL" id="AXCY01000265">
    <property type="protein sequence ID" value="KGM08390.1"/>
    <property type="molecule type" value="Genomic_DNA"/>
</dbReference>
<dbReference type="InterPro" id="IPR020084">
    <property type="entry name" value="NUDIX_hydrolase_CS"/>
</dbReference>
<dbReference type="OrthoDB" id="3404294at2"/>
<keyword evidence="2 4" id="KW-0378">Hydrolase</keyword>
<dbReference type="GO" id="GO:0016787">
    <property type="term" value="F:hydrolase activity"/>
    <property type="evidence" value="ECO:0007669"/>
    <property type="project" value="UniProtKB-KW"/>
</dbReference>
<dbReference type="AlphaFoldDB" id="A0A0A0BKK9"/>
<dbReference type="RefSeq" id="WP_043610710.1">
    <property type="nucleotide sequence ID" value="NZ_AXCY01000265.1"/>
</dbReference>
<gene>
    <name evidence="4" type="ORF">N868_09425</name>
</gene>
<dbReference type="InterPro" id="IPR015797">
    <property type="entry name" value="NUDIX_hydrolase-like_dom_sf"/>
</dbReference>
<protein>
    <submittedName>
        <fullName evidence="4">NUDIX hydrolase</fullName>
    </submittedName>
</protein>
<evidence type="ECO:0000313" key="5">
    <source>
        <dbReference type="Proteomes" id="UP000029839"/>
    </source>
</evidence>
<evidence type="ECO:0000256" key="1">
    <source>
        <dbReference type="ARBA" id="ARBA00001946"/>
    </source>
</evidence>
<proteinExistence type="predicted"/>